<dbReference type="PROSITE" id="PS50893">
    <property type="entry name" value="ABC_TRANSPORTER_2"/>
    <property type="match status" value="1"/>
</dbReference>
<accession>A0ABP9N0R6</accession>
<dbReference type="RefSeq" id="WP_345488702.1">
    <property type="nucleotide sequence ID" value="NZ_BAABHY010000001.1"/>
</dbReference>
<evidence type="ECO:0000256" key="2">
    <source>
        <dbReference type="ARBA" id="ARBA00022448"/>
    </source>
</evidence>
<dbReference type="SUPFAM" id="SSF52540">
    <property type="entry name" value="P-loop containing nucleoside triphosphate hydrolases"/>
    <property type="match status" value="1"/>
</dbReference>
<keyword evidence="4 6" id="KW-0067">ATP-binding</keyword>
<dbReference type="InterPro" id="IPR003593">
    <property type="entry name" value="AAA+_ATPase"/>
</dbReference>
<dbReference type="GO" id="GO:0005524">
    <property type="term" value="F:ATP binding"/>
    <property type="evidence" value="ECO:0007669"/>
    <property type="project" value="UniProtKB-KW"/>
</dbReference>
<sequence length="248" mass="27463">MTSSILVSQDLVCGYRHDRPLTPALNLTIQKNDIVAILGVNGQGKSTLLNTLLGTIKPLSGHVLTDYSLSFVPQHFNSTYDYTVLEIVLMGCANRLGLFNKPTSNDVAFAKQNLILLGLENGIDKPFSQLSGGQKQLVLIARALTAKCQLLLLDEPTSALDLHNQKRVLHILHNLVKERDLTIMFSTHDPAQAITIATTVLLLGREHYMFGPAERLLTEANLSRLYQIAMKKINVANTHTIIPLYWTP</sequence>
<dbReference type="InterPro" id="IPR017871">
    <property type="entry name" value="ABC_transporter-like_CS"/>
</dbReference>
<evidence type="ECO:0000313" key="7">
    <source>
        <dbReference type="Proteomes" id="UP001500171"/>
    </source>
</evidence>
<reference evidence="7" key="1">
    <citation type="journal article" date="2019" name="Int. J. Syst. Evol. Microbiol.">
        <title>The Global Catalogue of Microorganisms (GCM) 10K type strain sequencing project: providing services to taxonomists for standard genome sequencing and annotation.</title>
        <authorList>
            <consortium name="The Broad Institute Genomics Platform"/>
            <consortium name="The Broad Institute Genome Sequencing Center for Infectious Disease"/>
            <person name="Wu L."/>
            <person name="Ma J."/>
        </authorList>
    </citation>
    <scope>NUCLEOTIDE SEQUENCE [LARGE SCALE GENOMIC DNA]</scope>
    <source>
        <strain evidence="7">JCM 18050</strain>
    </source>
</reference>
<comment type="caution">
    <text evidence="6">The sequence shown here is derived from an EMBL/GenBank/DDBJ whole genome shotgun (WGS) entry which is preliminary data.</text>
</comment>
<dbReference type="InterPro" id="IPR027417">
    <property type="entry name" value="P-loop_NTPase"/>
</dbReference>
<evidence type="ECO:0000259" key="5">
    <source>
        <dbReference type="PROSITE" id="PS50893"/>
    </source>
</evidence>
<keyword evidence="3" id="KW-0547">Nucleotide-binding</keyword>
<dbReference type="PROSITE" id="PS00211">
    <property type="entry name" value="ABC_TRANSPORTER_1"/>
    <property type="match status" value="1"/>
</dbReference>
<proteinExistence type="inferred from homology"/>
<protein>
    <submittedName>
        <fullName evidence="6">Molybdate ABC transporter ATP-binding protein MolC</fullName>
    </submittedName>
</protein>
<dbReference type="SMART" id="SM00382">
    <property type="entry name" value="AAA"/>
    <property type="match status" value="1"/>
</dbReference>
<dbReference type="PANTHER" id="PTHR42734:SF6">
    <property type="entry name" value="MOLYBDATE IMPORT ATP-BINDING PROTEIN MOLC"/>
    <property type="match status" value="1"/>
</dbReference>
<dbReference type="Gene3D" id="3.40.50.300">
    <property type="entry name" value="P-loop containing nucleotide triphosphate hydrolases"/>
    <property type="match status" value="1"/>
</dbReference>
<name>A0ABP9N0R6_9GAMM</name>
<dbReference type="EMBL" id="BAABHY010000001">
    <property type="protein sequence ID" value="GAA5106420.1"/>
    <property type="molecule type" value="Genomic_DNA"/>
</dbReference>
<evidence type="ECO:0000256" key="3">
    <source>
        <dbReference type="ARBA" id="ARBA00022741"/>
    </source>
</evidence>
<organism evidence="6 7">
    <name type="scientific">Orbus sasakiae</name>
    <dbReference type="NCBI Taxonomy" id="1078475"/>
    <lineage>
        <taxon>Bacteria</taxon>
        <taxon>Pseudomonadati</taxon>
        <taxon>Pseudomonadota</taxon>
        <taxon>Gammaproteobacteria</taxon>
        <taxon>Orbales</taxon>
        <taxon>Orbaceae</taxon>
        <taxon>Orbus</taxon>
    </lineage>
</organism>
<dbReference type="Proteomes" id="UP001500171">
    <property type="component" value="Unassembled WGS sequence"/>
</dbReference>
<feature type="domain" description="ABC transporter" evidence="5">
    <location>
        <begin position="6"/>
        <end position="230"/>
    </location>
</feature>
<gene>
    <name evidence="6" type="primary">molC_2</name>
    <name evidence="6" type="ORF">GCM10023211_06230</name>
</gene>
<dbReference type="InterPro" id="IPR003439">
    <property type="entry name" value="ABC_transporter-like_ATP-bd"/>
</dbReference>
<comment type="similarity">
    <text evidence="1">Belongs to the ABC transporter superfamily.</text>
</comment>
<keyword evidence="2" id="KW-0813">Transport</keyword>
<keyword evidence="7" id="KW-1185">Reference proteome</keyword>
<dbReference type="PANTHER" id="PTHR42734">
    <property type="entry name" value="METAL TRANSPORT SYSTEM ATP-BINDING PROTEIN TM_0124-RELATED"/>
    <property type="match status" value="1"/>
</dbReference>
<dbReference type="Pfam" id="PF00005">
    <property type="entry name" value="ABC_tran"/>
    <property type="match status" value="1"/>
</dbReference>
<dbReference type="InterPro" id="IPR050153">
    <property type="entry name" value="Metal_Ion_Import_ABC"/>
</dbReference>
<evidence type="ECO:0000313" key="6">
    <source>
        <dbReference type="EMBL" id="GAA5106420.1"/>
    </source>
</evidence>
<evidence type="ECO:0000256" key="4">
    <source>
        <dbReference type="ARBA" id="ARBA00022840"/>
    </source>
</evidence>
<evidence type="ECO:0000256" key="1">
    <source>
        <dbReference type="ARBA" id="ARBA00005417"/>
    </source>
</evidence>